<keyword evidence="1" id="KW-0067">ATP-binding</keyword>
<dbReference type="InterPro" id="IPR027417">
    <property type="entry name" value="P-loop_NTPase"/>
</dbReference>
<protein>
    <submittedName>
        <fullName evidence="1">ATP-binding protein</fullName>
    </submittedName>
</protein>
<keyword evidence="2" id="KW-1185">Reference proteome</keyword>
<evidence type="ECO:0000313" key="1">
    <source>
        <dbReference type="EMBL" id="QDE33239.1"/>
    </source>
</evidence>
<organism evidence="1 2">
    <name type="scientific">Shewanella polaris</name>
    <dbReference type="NCBI Taxonomy" id="2588449"/>
    <lineage>
        <taxon>Bacteria</taxon>
        <taxon>Pseudomonadati</taxon>
        <taxon>Pseudomonadota</taxon>
        <taxon>Gammaproteobacteria</taxon>
        <taxon>Alteromonadales</taxon>
        <taxon>Shewanellaceae</taxon>
        <taxon>Shewanella</taxon>
    </lineage>
</organism>
<dbReference type="EMBL" id="CP041036">
    <property type="protein sequence ID" value="QDE33239.1"/>
    <property type="molecule type" value="Genomic_DNA"/>
</dbReference>
<evidence type="ECO:0000313" key="2">
    <source>
        <dbReference type="Proteomes" id="UP000319809"/>
    </source>
</evidence>
<dbReference type="PANTHER" id="PTHR13308:SF40">
    <property type="entry name" value="NEDD4-BINDING PROTEIN 2-LIKE 1"/>
    <property type="match status" value="1"/>
</dbReference>
<dbReference type="Proteomes" id="UP000319809">
    <property type="component" value="Chromosome"/>
</dbReference>
<dbReference type="GO" id="GO:0005524">
    <property type="term" value="F:ATP binding"/>
    <property type="evidence" value="ECO:0007669"/>
    <property type="project" value="UniProtKB-KW"/>
</dbReference>
<dbReference type="Gene3D" id="3.40.50.300">
    <property type="entry name" value="P-loop containing nucleotide triphosphate hydrolases"/>
    <property type="match status" value="1"/>
</dbReference>
<keyword evidence="1" id="KW-0547">Nucleotide-binding</keyword>
<dbReference type="SUPFAM" id="SSF52540">
    <property type="entry name" value="P-loop containing nucleoside triphosphate hydrolases"/>
    <property type="match status" value="1"/>
</dbReference>
<dbReference type="Pfam" id="PF13671">
    <property type="entry name" value="AAA_33"/>
    <property type="match status" value="1"/>
</dbReference>
<dbReference type="InterPro" id="IPR026302">
    <property type="entry name" value="NEDD4-bd_p2"/>
</dbReference>
<name>A0A4Y5YLA4_9GAMM</name>
<dbReference type="RefSeq" id="WP_140235581.1">
    <property type="nucleotide sequence ID" value="NZ_CP041036.1"/>
</dbReference>
<dbReference type="AlphaFoldDB" id="A0A4Y5YLA4"/>
<dbReference type="PANTHER" id="PTHR13308">
    <property type="entry name" value="NEDD4-BINDING PROTEIN 2-LIKE 1"/>
    <property type="match status" value="1"/>
</dbReference>
<gene>
    <name evidence="1" type="ORF">FH971_11680</name>
</gene>
<accession>A0A4Y5YLA4</accession>
<dbReference type="KEGG" id="spol:FH971_11680"/>
<reference evidence="1 2" key="1">
    <citation type="submission" date="2019-06" db="EMBL/GenBank/DDBJ databases">
        <title>The genome of Shewanella sp. SM1901.</title>
        <authorList>
            <person name="Cha Q."/>
        </authorList>
    </citation>
    <scope>NUCLEOTIDE SEQUENCE [LARGE SCALE GENOMIC DNA]</scope>
    <source>
        <strain evidence="1 2">SM1901</strain>
    </source>
</reference>
<proteinExistence type="predicted"/>
<sequence>MRGLPGSGKSHWVEHYIDSLGADLSIHIRQHGYFSTDFYFFHQGEYRFNPQKLPRYHQANLTAFIVALARSEPVVICDNTNVAKWEFMAYEAAARALGYQVRVVLVGQPKNAEHQQLCALRNQHQVPLEHIQKMGHLFELD</sequence>